<dbReference type="FunCoup" id="A0A4R6QNZ0">
    <property type="interactions" value="81"/>
</dbReference>
<dbReference type="GO" id="GO:0003700">
    <property type="term" value="F:DNA-binding transcription factor activity"/>
    <property type="evidence" value="ECO:0007669"/>
    <property type="project" value="InterPro"/>
</dbReference>
<accession>A0A4R6QNZ0</accession>
<dbReference type="InterPro" id="IPR036388">
    <property type="entry name" value="WH-like_DNA-bd_sf"/>
</dbReference>
<keyword evidence="2" id="KW-0805">Transcription regulation</keyword>
<dbReference type="PANTHER" id="PTHR30118:SF6">
    <property type="entry name" value="HTH-TYPE TRANSCRIPTIONAL REGULATOR LEUO"/>
    <property type="match status" value="1"/>
</dbReference>
<dbReference type="Gene3D" id="1.10.10.10">
    <property type="entry name" value="Winged helix-like DNA-binding domain superfamily/Winged helix DNA-binding domain"/>
    <property type="match status" value="1"/>
</dbReference>
<dbReference type="InterPro" id="IPR000847">
    <property type="entry name" value="LysR_HTH_N"/>
</dbReference>
<keyword evidence="7" id="KW-1185">Reference proteome</keyword>
<evidence type="ECO:0000256" key="4">
    <source>
        <dbReference type="ARBA" id="ARBA00023163"/>
    </source>
</evidence>
<dbReference type="PANTHER" id="PTHR30118">
    <property type="entry name" value="HTH-TYPE TRANSCRIPTIONAL REGULATOR LEUO-RELATED"/>
    <property type="match status" value="1"/>
</dbReference>
<protein>
    <submittedName>
        <fullName evidence="6">LysR family transcriptional regulator</fullName>
    </submittedName>
</protein>
<dbReference type="Pfam" id="PF03466">
    <property type="entry name" value="LysR_substrate"/>
    <property type="match status" value="1"/>
</dbReference>
<dbReference type="EMBL" id="SNXS01000002">
    <property type="protein sequence ID" value="TDP72383.1"/>
    <property type="molecule type" value="Genomic_DNA"/>
</dbReference>
<evidence type="ECO:0000256" key="3">
    <source>
        <dbReference type="ARBA" id="ARBA00023125"/>
    </source>
</evidence>
<comment type="caution">
    <text evidence="6">The sequence shown here is derived from an EMBL/GenBank/DDBJ whole genome shotgun (WGS) entry which is preliminary data.</text>
</comment>
<evidence type="ECO:0000256" key="2">
    <source>
        <dbReference type="ARBA" id="ARBA00023015"/>
    </source>
</evidence>
<comment type="similarity">
    <text evidence="1">Belongs to the LysR transcriptional regulatory family.</text>
</comment>
<dbReference type="Pfam" id="PF00126">
    <property type="entry name" value="HTH_1"/>
    <property type="match status" value="1"/>
</dbReference>
<dbReference type="OrthoDB" id="5495633at2"/>
<proteinExistence type="inferred from homology"/>
<dbReference type="InterPro" id="IPR037402">
    <property type="entry name" value="YidZ_PBP2"/>
</dbReference>
<dbReference type="SUPFAM" id="SSF46785">
    <property type="entry name" value="Winged helix' DNA-binding domain"/>
    <property type="match status" value="1"/>
</dbReference>
<dbReference type="GO" id="GO:0003677">
    <property type="term" value="F:DNA binding"/>
    <property type="evidence" value="ECO:0007669"/>
    <property type="project" value="UniProtKB-KW"/>
</dbReference>
<dbReference type="InterPro" id="IPR005119">
    <property type="entry name" value="LysR_subst-bd"/>
</dbReference>
<organism evidence="6 7">
    <name type="scientific">Roseateles toxinivorans</name>
    <dbReference type="NCBI Taxonomy" id="270368"/>
    <lineage>
        <taxon>Bacteria</taxon>
        <taxon>Pseudomonadati</taxon>
        <taxon>Pseudomonadota</taxon>
        <taxon>Betaproteobacteria</taxon>
        <taxon>Burkholderiales</taxon>
        <taxon>Sphaerotilaceae</taxon>
        <taxon>Roseateles</taxon>
    </lineage>
</organism>
<dbReference type="RefSeq" id="WP_133699854.1">
    <property type="nucleotide sequence ID" value="NZ_SNXS01000002.1"/>
</dbReference>
<keyword evidence="4" id="KW-0804">Transcription</keyword>
<name>A0A4R6QNZ0_9BURK</name>
<sequence length="324" mass="36207">MNFRTLDLNLLRVFDAVMAEGNLTRAAERLAMTQPAVSHALKRLKEAMGEDLFQRQAFGVKPSSHAESLWPEVRAALNRLRLALDPADFNPQVDELTVHLAMADATAAMLLPPLMVEFERLGVLANIRVLPLTTRDPRRLLEQGEVDCAVGYFPNAVATLASQAGMAPIRNYRLYESEYVCVMRRGHPLADQELTLDAYCAARHLLVSFSGRAHGFVDESLGALNRSRRIVLTVNQFFTAGRVVAHSDLLTVLPASFIDATGYKRELIERPLPMPLARVHVEMLWHLRNDDHPAQAWLRQRLIAAAINAQALPAAPRNRRQSDL</sequence>
<evidence type="ECO:0000313" key="7">
    <source>
        <dbReference type="Proteomes" id="UP000295361"/>
    </source>
</evidence>
<dbReference type="CDD" id="cd08417">
    <property type="entry name" value="PBP2_Nitroaromatics_like"/>
    <property type="match status" value="1"/>
</dbReference>
<dbReference type="InterPro" id="IPR050389">
    <property type="entry name" value="LysR-type_TF"/>
</dbReference>
<evidence type="ECO:0000256" key="1">
    <source>
        <dbReference type="ARBA" id="ARBA00009437"/>
    </source>
</evidence>
<dbReference type="Gene3D" id="3.40.190.10">
    <property type="entry name" value="Periplasmic binding protein-like II"/>
    <property type="match status" value="2"/>
</dbReference>
<dbReference type="PRINTS" id="PR00039">
    <property type="entry name" value="HTHLYSR"/>
</dbReference>
<reference evidence="6 7" key="1">
    <citation type="submission" date="2019-03" db="EMBL/GenBank/DDBJ databases">
        <title>Genomic Encyclopedia of Type Strains, Phase IV (KMG-IV): sequencing the most valuable type-strain genomes for metagenomic binning, comparative biology and taxonomic classification.</title>
        <authorList>
            <person name="Goeker M."/>
        </authorList>
    </citation>
    <scope>NUCLEOTIDE SEQUENCE [LARGE SCALE GENOMIC DNA]</scope>
    <source>
        <strain evidence="6 7">DSM 16998</strain>
    </source>
</reference>
<gene>
    <name evidence="6" type="ORF">DES47_102128</name>
</gene>
<dbReference type="InterPro" id="IPR036390">
    <property type="entry name" value="WH_DNA-bd_sf"/>
</dbReference>
<keyword evidence="3" id="KW-0238">DNA-binding</keyword>
<evidence type="ECO:0000313" key="6">
    <source>
        <dbReference type="EMBL" id="TDP72383.1"/>
    </source>
</evidence>
<feature type="domain" description="HTH lysR-type" evidence="5">
    <location>
        <begin position="6"/>
        <end position="63"/>
    </location>
</feature>
<dbReference type="PROSITE" id="PS50931">
    <property type="entry name" value="HTH_LYSR"/>
    <property type="match status" value="1"/>
</dbReference>
<dbReference type="Proteomes" id="UP000295361">
    <property type="component" value="Unassembled WGS sequence"/>
</dbReference>
<dbReference type="SUPFAM" id="SSF53850">
    <property type="entry name" value="Periplasmic binding protein-like II"/>
    <property type="match status" value="1"/>
</dbReference>
<evidence type="ECO:0000259" key="5">
    <source>
        <dbReference type="PROSITE" id="PS50931"/>
    </source>
</evidence>
<dbReference type="InParanoid" id="A0A4R6QNZ0"/>
<dbReference type="AlphaFoldDB" id="A0A4R6QNZ0"/>